<keyword evidence="2" id="KW-1133">Transmembrane helix</keyword>
<sequence length="168" mass="18784">MKMGHCLLIFIFQWLLLCYVEKCVSQDEKSSGVSPEDVLPNLPHVATRLPFDTGEVGLSSESEKEAVPFNKTVFLIPITGILLVIAMVLLYVFYTWKMNKEENGTNVGKPKVDDDFAFTEDDESSISEQTEEPEIPVLQPGLIDGSPLDTVGKRDIRSKGTVFQQRLC</sequence>
<evidence type="ECO:0000256" key="2">
    <source>
        <dbReference type="SAM" id="Phobius"/>
    </source>
</evidence>
<keyword evidence="2" id="KW-0472">Membrane</keyword>
<protein>
    <submittedName>
        <fullName evidence="4">Uncharacterized protein</fullName>
    </submittedName>
</protein>
<evidence type="ECO:0000256" key="1">
    <source>
        <dbReference type="SAM" id="MobiDB-lite"/>
    </source>
</evidence>
<feature type="region of interest" description="Disordered" evidence="1">
    <location>
        <begin position="120"/>
        <end position="139"/>
    </location>
</feature>
<feature type="signal peptide" evidence="3">
    <location>
        <begin position="1"/>
        <end position="25"/>
    </location>
</feature>
<name>A0A226EIY2_FOLCA</name>
<evidence type="ECO:0000313" key="4">
    <source>
        <dbReference type="EMBL" id="OXA57178.1"/>
    </source>
</evidence>
<keyword evidence="5" id="KW-1185">Reference proteome</keyword>
<comment type="caution">
    <text evidence="4">The sequence shown here is derived from an EMBL/GenBank/DDBJ whole genome shotgun (WGS) entry which is preliminary data.</text>
</comment>
<dbReference type="AlphaFoldDB" id="A0A226EIY2"/>
<organism evidence="4 5">
    <name type="scientific">Folsomia candida</name>
    <name type="common">Springtail</name>
    <dbReference type="NCBI Taxonomy" id="158441"/>
    <lineage>
        <taxon>Eukaryota</taxon>
        <taxon>Metazoa</taxon>
        <taxon>Ecdysozoa</taxon>
        <taxon>Arthropoda</taxon>
        <taxon>Hexapoda</taxon>
        <taxon>Collembola</taxon>
        <taxon>Entomobryomorpha</taxon>
        <taxon>Isotomoidea</taxon>
        <taxon>Isotomidae</taxon>
        <taxon>Proisotominae</taxon>
        <taxon>Folsomia</taxon>
    </lineage>
</organism>
<gene>
    <name evidence="4" type="ORF">Fcan01_07224</name>
</gene>
<feature type="transmembrane region" description="Helical" evidence="2">
    <location>
        <begin position="74"/>
        <end position="94"/>
    </location>
</feature>
<accession>A0A226EIY2</accession>
<keyword evidence="3" id="KW-0732">Signal</keyword>
<reference evidence="4 5" key="1">
    <citation type="submission" date="2015-12" db="EMBL/GenBank/DDBJ databases">
        <title>The genome of Folsomia candida.</title>
        <authorList>
            <person name="Faddeeva A."/>
            <person name="Derks M.F."/>
            <person name="Anvar Y."/>
            <person name="Smit S."/>
            <person name="Van Straalen N."/>
            <person name="Roelofs D."/>
        </authorList>
    </citation>
    <scope>NUCLEOTIDE SEQUENCE [LARGE SCALE GENOMIC DNA]</scope>
    <source>
        <strain evidence="4 5">VU population</strain>
        <tissue evidence="4">Whole body</tissue>
    </source>
</reference>
<keyword evidence="2" id="KW-0812">Transmembrane</keyword>
<feature type="chain" id="PRO_5012533616" evidence="3">
    <location>
        <begin position="26"/>
        <end position="168"/>
    </location>
</feature>
<dbReference type="EMBL" id="LNIX01000003">
    <property type="protein sequence ID" value="OXA57178.1"/>
    <property type="molecule type" value="Genomic_DNA"/>
</dbReference>
<feature type="compositionally biased region" description="Acidic residues" evidence="1">
    <location>
        <begin position="120"/>
        <end position="134"/>
    </location>
</feature>
<proteinExistence type="predicted"/>
<dbReference type="Proteomes" id="UP000198287">
    <property type="component" value="Unassembled WGS sequence"/>
</dbReference>
<evidence type="ECO:0000313" key="5">
    <source>
        <dbReference type="Proteomes" id="UP000198287"/>
    </source>
</evidence>
<evidence type="ECO:0000256" key="3">
    <source>
        <dbReference type="SAM" id="SignalP"/>
    </source>
</evidence>